<gene>
    <name evidence="2" type="ORF">GCM10011503_00650</name>
</gene>
<dbReference type="Proteomes" id="UP000628854">
    <property type="component" value="Unassembled WGS sequence"/>
</dbReference>
<feature type="signal peptide" evidence="1">
    <location>
        <begin position="1"/>
        <end position="22"/>
    </location>
</feature>
<proteinExistence type="predicted"/>
<keyword evidence="3" id="KW-1185">Reference proteome</keyword>
<comment type="caution">
    <text evidence="2">The sequence shown here is derived from an EMBL/GenBank/DDBJ whole genome shotgun (WGS) entry which is preliminary data.</text>
</comment>
<reference evidence="3" key="1">
    <citation type="journal article" date="2019" name="Int. J. Syst. Evol. Microbiol.">
        <title>The Global Catalogue of Microorganisms (GCM) 10K type strain sequencing project: providing services to taxonomists for standard genome sequencing and annotation.</title>
        <authorList>
            <consortium name="The Broad Institute Genomics Platform"/>
            <consortium name="The Broad Institute Genome Sequencing Center for Infectious Disease"/>
            <person name="Wu L."/>
            <person name="Ma J."/>
        </authorList>
    </citation>
    <scope>NUCLEOTIDE SEQUENCE [LARGE SCALE GENOMIC DNA]</scope>
    <source>
        <strain evidence="3">CGMCC 1.15928</strain>
    </source>
</reference>
<evidence type="ECO:0000313" key="3">
    <source>
        <dbReference type="Proteomes" id="UP000628854"/>
    </source>
</evidence>
<keyword evidence="1" id="KW-0732">Signal</keyword>
<feature type="chain" id="PRO_5046612499" evidence="1">
    <location>
        <begin position="23"/>
        <end position="340"/>
    </location>
</feature>
<organism evidence="2 3">
    <name type="scientific">Henriciella pelagia</name>
    <dbReference type="NCBI Taxonomy" id="1977912"/>
    <lineage>
        <taxon>Bacteria</taxon>
        <taxon>Pseudomonadati</taxon>
        <taxon>Pseudomonadota</taxon>
        <taxon>Alphaproteobacteria</taxon>
        <taxon>Hyphomonadales</taxon>
        <taxon>Hyphomonadaceae</taxon>
        <taxon>Henriciella</taxon>
    </lineage>
</organism>
<sequence>MKFKRIHAGMLGAVALAFSASAQTEAAPEVQTVAADSAAIAPDPLSSAAAVYATFHGDVTDIKQNSFKSSNDIQNALKNLGGQNSEQLTRGWMAYSALVASQNPEFRAAVRDIEGFYGKDVFVRGLQNDVRYARSLNGGNSAVKSALTAGKADSARLTATAAFVKEQAYSLQGAGWAKGKVGDSGAIATSLRAASLTGRPARSEMVSAFTAPGIDTVLVSAGSNGAPSIWENVSSAASAIRVPDVKGALGINNSRIASGKEPIADQIATLAAYRVIGSGGAAAAPMQSAMTEKQTAGCLNMAQLNLQQCVAAAHQHFEVPFCIGEHALADVGRCISKVSQ</sequence>
<evidence type="ECO:0000313" key="2">
    <source>
        <dbReference type="EMBL" id="GGB56204.1"/>
    </source>
</evidence>
<dbReference type="RefSeq" id="WP_084394131.1">
    <property type="nucleotide sequence ID" value="NZ_BMKF01000001.1"/>
</dbReference>
<accession>A0ABQ1IZ71</accession>
<dbReference type="EMBL" id="BMKF01000001">
    <property type="protein sequence ID" value="GGB56204.1"/>
    <property type="molecule type" value="Genomic_DNA"/>
</dbReference>
<protein>
    <submittedName>
        <fullName evidence="2">Uncharacterized protein</fullName>
    </submittedName>
</protein>
<name>A0ABQ1IZ71_9PROT</name>
<evidence type="ECO:0000256" key="1">
    <source>
        <dbReference type="SAM" id="SignalP"/>
    </source>
</evidence>